<dbReference type="RefSeq" id="WP_311412221.1">
    <property type="nucleotide sequence ID" value="NZ_JAVRFL010000014.1"/>
</dbReference>
<evidence type="ECO:0000313" key="3">
    <source>
        <dbReference type="Proteomes" id="UP001180973"/>
    </source>
</evidence>
<keyword evidence="1" id="KW-0472">Membrane</keyword>
<feature type="transmembrane region" description="Helical" evidence="1">
    <location>
        <begin position="93"/>
        <end position="114"/>
    </location>
</feature>
<keyword evidence="1" id="KW-1133">Transmembrane helix</keyword>
<gene>
    <name evidence="2" type="ORF">RM555_14540</name>
</gene>
<comment type="caution">
    <text evidence="2">The sequence shown here is derived from an EMBL/GenBank/DDBJ whole genome shotgun (WGS) entry which is preliminary data.</text>
</comment>
<accession>A0ABU2WWA4</accession>
<proteinExistence type="predicted"/>
<evidence type="ECO:0000313" key="2">
    <source>
        <dbReference type="EMBL" id="MDT0530206.1"/>
    </source>
</evidence>
<organism evidence="2 3">
    <name type="scientific">Micromonospora reichwaldensis</name>
    <dbReference type="NCBI Taxonomy" id="3075516"/>
    <lineage>
        <taxon>Bacteria</taxon>
        <taxon>Bacillati</taxon>
        <taxon>Actinomycetota</taxon>
        <taxon>Actinomycetes</taxon>
        <taxon>Micromonosporales</taxon>
        <taxon>Micromonosporaceae</taxon>
        <taxon>Micromonospora</taxon>
    </lineage>
</organism>
<name>A0ABU2WWA4_9ACTN</name>
<keyword evidence="3" id="KW-1185">Reference proteome</keyword>
<evidence type="ECO:0000256" key="1">
    <source>
        <dbReference type="SAM" id="Phobius"/>
    </source>
</evidence>
<dbReference type="EMBL" id="JAVRFL010000014">
    <property type="protein sequence ID" value="MDT0530206.1"/>
    <property type="molecule type" value="Genomic_DNA"/>
</dbReference>
<reference evidence="2" key="1">
    <citation type="submission" date="2023-09" db="EMBL/GenBank/DDBJ databases">
        <title>30 novel species of actinomycetes from the DSMZ collection.</title>
        <authorList>
            <person name="Nouioui I."/>
        </authorList>
    </citation>
    <scope>NUCLEOTIDE SEQUENCE</scope>
    <source>
        <strain evidence="2">DSM 115977</strain>
    </source>
</reference>
<sequence>MATFNQQHQRVDQQFNAEIIDLRNSTFARLPDNAGQTELVPRLKAVLRAVELATASGALDPQAGRTVVDELHGARQSLTRDDRREASQRLQRAIEVLQAAAPLAVIGGAMATIWNSLGGVS</sequence>
<keyword evidence="1" id="KW-0812">Transmembrane</keyword>
<dbReference type="Proteomes" id="UP001180973">
    <property type="component" value="Unassembled WGS sequence"/>
</dbReference>
<protein>
    <submittedName>
        <fullName evidence="2">Uncharacterized protein</fullName>
    </submittedName>
</protein>